<name>A0ABR8JEC5_9BACT</name>
<reference evidence="2 3" key="1">
    <citation type="submission" date="2020-09" db="EMBL/GenBank/DDBJ databases">
        <authorList>
            <person name="Kim M.K."/>
        </authorList>
    </citation>
    <scope>NUCLEOTIDE SEQUENCE [LARGE SCALE GENOMIC DNA]</scope>
    <source>
        <strain evidence="2 3">BT646</strain>
    </source>
</reference>
<dbReference type="Pfam" id="PF13568">
    <property type="entry name" value="OMP_b-brl_2"/>
    <property type="match status" value="1"/>
</dbReference>
<feature type="domain" description="Outer membrane protein beta-barrel" evidence="1">
    <location>
        <begin position="36"/>
        <end position="206"/>
    </location>
</feature>
<dbReference type="InterPro" id="IPR025665">
    <property type="entry name" value="Beta-barrel_OMP_2"/>
</dbReference>
<evidence type="ECO:0000313" key="3">
    <source>
        <dbReference type="Proteomes" id="UP000642468"/>
    </source>
</evidence>
<protein>
    <submittedName>
        <fullName evidence="2">Outer membrane beta-barrel protein</fullName>
    </submittedName>
</protein>
<keyword evidence="3" id="KW-1185">Reference proteome</keyword>
<dbReference type="RefSeq" id="WP_190784234.1">
    <property type="nucleotide sequence ID" value="NZ_JACWZZ010000002.1"/>
</dbReference>
<comment type="caution">
    <text evidence="2">The sequence shown here is derived from an EMBL/GenBank/DDBJ whole genome shotgun (WGS) entry which is preliminary data.</text>
</comment>
<proteinExistence type="predicted"/>
<evidence type="ECO:0000259" key="1">
    <source>
        <dbReference type="Pfam" id="PF13568"/>
    </source>
</evidence>
<organism evidence="2 3">
    <name type="scientific">Hymenobacter duratus</name>
    <dbReference type="NCBI Taxonomy" id="2771356"/>
    <lineage>
        <taxon>Bacteria</taxon>
        <taxon>Pseudomonadati</taxon>
        <taxon>Bacteroidota</taxon>
        <taxon>Cytophagia</taxon>
        <taxon>Cytophagales</taxon>
        <taxon>Hymenobacteraceae</taxon>
        <taxon>Hymenobacter</taxon>
    </lineage>
</organism>
<gene>
    <name evidence="2" type="ORF">IC231_09185</name>
</gene>
<dbReference type="Proteomes" id="UP000642468">
    <property type="component" value="Unassembled WGS sequence"/>
</dbReference>
<sequence length="250" mass="27602">MMPSLLLRPVSVQRQLPNNPVVQLVVLDSVVPRRPSRWALEVLAGPALAYRRLGADSANSTSQYERPAVAFAAQVQARYSLTPRLYLTGGVGYATYSTHLDLVLRQRQRDSAATTVDRAIRQRDVFRYFTLPVQVQYQLQRRGRLQYGVLGGVLLDVYAGGRTSGSTPCTCEQQQSWSSADSPYRRVGLSLSAGLDLRYALTPRLTLLAQPMGRYSVLSVSDSDKNSSPALPARHPFAVGLLTGFSFNLR</sequence>
<evidence type="ECO:0000313" key="2">
    <source>
        <dbReference type="EMBL" id="MBD2715208.1"/>
    </source>
</evidence>
<accession>A0ABR8JEC5</accession>
<dbReference type="EMBL" id="JACWZZ010000002">
    <property type="protein sequence ID" value="MBD2715208.1"/>
    <property type="molecule type" value="Genomic_DNA"/>
</dbReference>